<name>A0A9X1R589_9BRAD</name>
<accession>A0A9X1R589</accession>
<dbReference type="SUPFAM" id="SSF56003">
    <property type="entry name" value="Molybdenum cofactor-binding domain"/>
    <property type="match status" value="2"/>
</dbReference>
<evidence type="ECO:0000313" key="2">
    <source>
        <dbReference type="EMBL" id="MCG2625265.1"/>
    </source>
</evidence>
<evidence type="ECO:0000259" key="1">
    <source>
        <dbReference type="SMART" id="SM01008"/>
    </source>
</evidence>
<dbReference type="AlphaFoldDB" id="A0A9X1R589"/>
<comment type="caution">
    <text evidence="2">The sequence shown here is derived from an EMBL/GenBank/DDBJ whole genome shotgun (WGS) entry which is preliminary data.</text>
</comment>
<dbReference type="Gene3D" id="3.90.1170.50">
    <property type="entry name" value="Aldehyde oxidase/xanthine dehydrogenase, a/b hammerhead"/>
    <property type="match status" value="1"/>
</dbReference>
<dbReference type="PROSITE" id="PS51318">
    <property type="entry name" value="TAT"/>
    <property type="match status" value="1"/>
</dbReference>
<dbReference type="InterPro" id="IPR037165">
    <property type="entry name" value="AldOxase/xan_DH_Mopterin-bd_sf"/>
</dbReference>
<dbReference type="InterPro" id="IPR012368">
    <property type="entry name" value="OxRdtase_Mopterin-bd_su_IorB"/>
</dbReference>
<dbReference type="InterPro" id="IPR000674">
    <property type="entry name" value="Ald_Oxase/Xan_DH_a/b"/>
</dbReference>
<dbReference type="PANTHER" id="PTHR47495:SF2">
    <property type="entry name" value="ALDEHYDE DEHYDROGENASE"/>
    <property type="match status" value="1"/>
</dbReference>
<dbReference type="Pfam" id="PF20256">
    <property type="entry name" value="MoCoBD_2"/>
    <property type="match status" value="2"/>
</dbReference>
<dbReference type="InterPro" id="IPR006311">
    <property type="entry name" value="TAT_signal"/>
</dbReference>
<dbReference type="GO" id="GO:0016491">
    <property type="term" value="F:oxidoreductase activity"/>
    <property type="evidence" value="ECO:0007669"/>
    <property type="project" value="InterPro"/>
</dbReference>
<dbReference type="RefSeq" id="WP_237889521.1">
    <property type="nucleotide sequence ID" value="NZ_JAKLTY010000001.1"/>
</dbReference>
<feature type="domain" description="Aldehyde oxidase/xanthine dehydrogenase a/b hammerhead" evidence="1">
    <location>
        <begin position="212"/>
        <end position="291"/>
    </location>
</feature>
<dbReference type="InterPro" id="IPR052516">
    <property type="entry name" value="N-heterocyclic_Hydroxylase"/>
</dbReference>
<sequence>MNKHVSPKLNRRAFVIGTAAVGAGLAIGFDLPFGGPTVVRAADGSPEVNAWVVIRPDDTVVIRVARSEMGQGSLTGLAQLVAEELECDWTKVTTEFPSPGQNVARKRVWGDYSTGGSRGIRGSHDYVRKGGAAARMMLIQAAANDWKVPASECTAVNSVITHTPSGKTTTYGKVAEAAAKLTPPTDVKLKDPKDWRVIGKGVKRLDTPDKVTGTTVYGIDVKLPGMLNAAIKDCPVTGGKLKSYDEAKIAGMKGVKKVMKVGDTAVAVVADTFWHAKTALDALPIVWDEGENAKVSSASIAKWLAEGLDGGPAYVGNSDGDAKAALAGAAKTIEAVYNYPYQNHATMEPMNATALYTADKCEVWCGTQNGEAAFAAALEASELPAEKCDVNKLLLGGGFGRRGQTDYVRQAVLIAKQMPGTPIKLIWTREEDMTHGRYHPVTQCKLTAGFDADNNLTAFHMRISGQSILASLRPDALVKGMDPATFAGLNAKGDAPFGYSVPNLLIEHSMRNPHIIPGFWRGVNVNQNAIYVECFMDELAHAAGQDPLEFRRKLMKDHPKHLAVLEAVAEKIGWSTAPPQGVYRGLAHFASYGSYVAAAAEISVIDGTKIKVHRIVAATDPGYAVNPAQIERQIAGSFVYGLSGLFYGGITVKDGAVEQTNFDTYDSMRIAAMPKVESIVMPSGGFWGGVGEPTIGVAGPAVLNAYFAATGKRIRSVPLRDQNITFA</sequence>
<dbReference type="PIRSF" id="PIRSF036389">
    <property type="entry name" value="IOR_B"/>
    <property type="match status" value="1"/>
</dbReference>
<protein>
    <submittedName>
        <fullName evidence="2">Molybdopterin-dependent oxidoreductase</fullName>
    </submittedName>
</protein>
<proteinExistence type="predicted"/>
<dbReference type="Proteomes" id="UP001139054">
    <property type="component" value="Unassembled WGS sequence"/>
</dbReference>
<dbReference type="InterPro" id="IPR008274">
    <property type="entry name" value="AldOxase/xan_DH_MoCoBD1"/>
</dbReference>
<dbReference type="EMBL" id="JAKLTY010000001">
    <property type="protein sequence ID" value="MCG2625265.1"/>
    <property type="molecule type" value="Genomic_DNA"/>
</dbReference>
<dbReference type="PANTHER" id="PTHR47495">
    <property type="entry name" value="ALDEHYDE DEHYDROGENASE"/>
    <property type="match status" value="1"/>
</dbReference>
<dbReference type="SMART" id="SM01008">
    <property type="entry name" value="Ald_Xan_dh_C"/>
    <property type="match status" value="1"/>
</dbReference>
<dbReference type="Pfam" id="PF02738">
    <property type="entry name" value="MoCoBD_1"/>
    <property type="match status" value="1"/>
</dbReference>
<reference evidence="2" key="1">
    <citation type="submission" date="2022-01" db="EMBL/GenBank/DDBJ databases">
        <title>Genome sequnece data of strain Bradyrhizobium sp. nov.</title>
        <authorList>
            <person name="Zhang J."/>
        </authorList>
    </citation>
    <scope>NUCLEOTIDE SEQUENCE</scope>
    <source>
        <strain evidence="2">WYCCWR 13023</strain>
    </source>
</reference>
<organism evidence="2 3">
    <name type="scientific">Bradyrhizobium zhengyangense</name>
    <dbReference type="NCBI Taxonomy" id="2911009"/>
    <lineage>
        <taxon>Bacteria</taxon>
        <taxon>Pseudomonadati</taxon>
        <taxon>Pseudomonadota</taxon>
        <taxon>Alphaproteobacteria</taxon>
        <taxon>Hyphomicrobiales</taxon>
        <taxon>Nitrobacteraceae</taxon>
        <taxon>Bradyrhizobium</taxon>
    </lineage>
</organism>
<dbReference type="Gene3D" id="3.30.365.10">
    <property type="entry name" value="Aldehyde oxidase/xanthine dehydrogenase, molybdopterin binding domain"/>
    <property type="match status" value="4"/>
</dbReference>
<gene>
    <name evidence="2" type="ORF">L6654_01415</name>
</gene>
<evidence type="ECO:0000313" key="3">
    <source>
        <dbReference type="Proteomes" id="UP001139054"/>
    </source>
</evidence>
<dbReference type="InterPro" id="IPR046867">
    <property type="entry name" value="AldOxase/xan_DH_MoCoBD2"/>
</dbReference>